<dbReference type="Gene3D" id="3.90.1170.50">
    <property type="entry name" value="Aldehyde oxidase/xanthine dehydrogenase, a/b hammerhead"/>
    <property type="match status" value="1"/>
</dbReference>
<dbReference type="InterPro" id="IPR016208">
    <property type="entry name" value="Ald_Oxase/xanthine_DH-like"/>
</dbReference>
<sequence length="773" mass="85338">MKTIGKSVIRKEAEDKVTGKAKYTDDKYAGDLKVLHGRLLTSPYAHARIKSVNTEEAWKVRGVRAIITGEGLPLTGEEIRDRPPIAVDKVRYHGEVVALVVADDPVIAKRAVSYINVEYDLLPVVNSPTEAVQEGAPLVHENVEEYDRDEDIHPIPRSNISNQMKIRKGNMEQGWSLSEVTIESNFSFSPSDHTAMETRCAVCEIKADGYVHIETSSQAPFMVKKLISAYFDIEVGKIVVDTPLVGGGYGGKASVFQEILAYIASKAVGGRAVKVLHSREEDMITTPCHVGLDAQIKLGATRNGKLKAARIQYLFDGGAYSDKAVHLSRAGGVDCTGPYEIEHIWCDSYAVYTNHPFASPYRGFSHSEVLFAFERAMDILAQELNMDPLHLRRINAIGPGDLTPTQVRLNRSNVGNVVECIDRVKELSKWDEGKIEEINERIIRVKGAACLWKNSTIPPDSVSGAILTFNEDGSINLISGVVEIGTGTKTVLAQMLAERLKMDIDQIHVRMKVDTQTTPEHWKTVASRGTFMAGRALLEAANDVICQLKEITATVLRSRVDDLDIGDQRVFLKEDPSIGLHFKEIAHGYTYPNGNSIGGQIIGRGNYILQRMTYLDQETGRGNPGPEWSVGAQVVEVEFDRRDYTYRVVKLYTVLDVGKVLNFMAARGQVTGAASMGLAFASRETFLFDDLGRVLNPQLRTYRPIHYKEHPEYIVEFVETPHIDAPFGARGVGEQGLLGIPAALGNGLSTAANVSLNQLPLIPELIWRTKEGK</sequence>
<dbReference type="PANTHER" id="PTHR11908">
    <property type="entry name" value="XANTHINE DEHYDROGENASE"/>
    <property type="match status" value="1"/>
</dbReference>
<organism evidence="4 5">
    <name type="scientific">Evansella vedderi</name>
    <dbReference type="NCBI Taxonomy" id="38282"/>
    <lineage>
        <taxon>Bacteria</taxon>
        <taxon>Bacillati</taxon>
        <taxon>Bacillota</taxon>
        <taxon>Bacilli</taxon>
        <taxon>Bacillales</taxon>
        <taxon>Bacillaceae</taxon>
        <taxon>Evansella</taxon>
    </lineage>
</organism>
<protein>
    <submittedName>
        <fullName evidence="4">CO/xanthine dehydrogenase Mo-binding subunit</fullName>
    </submittedName>
</protein>
<feature type="domain" description="Aldehyde oxidase/xanthine dehydrogenase a/b hammerhead" evidence="3">
    <location>
        <begin position="18"/>
        <end position="123"/>
    </location>
</feature>
<reference evidence="4 5" key="1">
    <citation type="submission" date="2023-07" db="EMBL/GenBank/DDBJ databases">
        <title>Genomic Encyclopedia of Type Strains, Phase IV (KMG-IV): sequencing the most valuable type-strain genomes for metagenomic binning, comparative biology and taxonomic classification.</title>
        <authorList>
            <person name="Goeker M."/>
        </authorList>
    </citation>
    <scope>NUCLEOTIDE SEQUENCE [LARGE SCALE GENOMIC DNA]</scope>
    <source>
        <strain evidence="4 5">DSM 9768</strain>
    </source>
</reference>
<gene>
    <name evidence="4" type="ORF">J2S74_002463</name>
</gene>
<dbReference type="InterPro" id="IPR000674">
    <property type="entry name" value="Ald_Oxase/Xan_DH_a/b"/>
</dbReference>
<dbReference type="EMBL" id="JAUSUG010000009">
    <property type="protein sequence ID" value="MDQ0255081.1"/>
    <property type="molecule type" value="Genomic_DNA"/>
</dbReference>
<dbReference type="SUPFAM" id="SSF56003">
    <property type="entry name" value="Molybdenum cofactor-binding domain"/>
    <property type="match status" value="1"/>
</dbReference>
<keyword evidence="2" id="KW-0560">Oxidoreductase</keyword>
<evidence type="ECO:0000259" key="3">
    <source>
        <dbReference type="SMART" id="SM01008"/>
    </source>
</evidence>
<dbReference type="PANTHER" id="PTHR11908:SF132">
    <property type="entry name" value="ALDEHYDE OXIDASE 1-RELATED"/>
    <property type="match status" value="1"/>
</dbReference>
<dbReference type="SUPFAM" id="SSF54665">
    <property type="entry name" value="CO dehydrogenase molybdoprotein N-domain-like"/>
    <property type="match status" value="1"/>
</dbReference>
<dbReference type="Pfam" id="PF20256">
    <property type="entry name" value="MoCoBD_2"/>
    <property type="match status" value="1"/>
</dbReference>
<evidence type="ECO:0000313" key="4">
    <source>
        <dbReference type="EMBL" id="MDQ0255081.1"/>
    </source>
</evidence>
<accession>A0ABT9ZV12</accession>
<evidence type="ECO:0000256" key="2">
    <source>
        <dbReference type="ARBA" id="ARBA00023002"/>
    </source>
</evidence>
<dbReference type="Pfam" id="PF02738">
    <property type="entry name" value="MoCoBD_1"/>
    <property type="match status" value="1"/>
</dbReference>
<dbReference type="RefSeq" id="WP_307325942.1">
    <property type="nucleotide sequence ID" value="NZ_JAUSUG010000009.1"/>
</dbReference>
<dbReference type="InterPro" id="IPR036856">
    <property type="entry name" value="Ald_Oxase/Xan_DH_a/b_sf"/>
</dbReference>
<dbReference type="Gene3D" id="3.30.365.10">
    <property type="entry name" value="Aldehyde oxidase/xanthine dehydrogenase, molybdopterin binding domain"/>
    <property type="match status" value="4"/>
</dbReference>
<evidence type="ECO:0000313" key="5">
    <source>
        <dbReference type="Proteomes" id="UP001230005"/>
    </source>
</evidence>
<name>A0ABT9ZV12_9BACI</name>
<evidence type="ECO:0000256" key="1">
    <source>
        <dbReference type="ARBA" id="ARBA00022505"/>
    </source>
</evidence>
<dbReference type="InterPro" id="IPR046867">
    <property type="entry name" value="AldOxase/xan_DH_MoCoBD2"/>
</dbReference>
<dbReference type="Pfam" id="PF01315">
    <property type="entry name" value="Ald_Xan_dh_C"/>
    <property type="match status" value="1"/>
</dbReference>
<keyword evidence="5" id="KW-1185">Reference proteome</keyword>
<proteinExistence type="predicted"/>
<dbReference type="InterPro" id="IPR008274">
    <property type="entry name" value="AldOxase/xan_DH_MoCoBD1"/>
</dbReference>
<keyword evidence="1" id="KW-0500">Molybdenum</keyword>
<comment type="caution">
    <text evidence="4">The sequence shown here is derived from an EMBL/GenBank/DDBJ whole genome shotgun (WGS) entry which is preliminary data.</text>
</comment>
<dbReference type="SMART" id="SM01008">
    <property type="entry name" value="Ald_Xan_dh_C"/>
    <property type="match status" value="1"/>
</dbReference>
<dbReference type="InterPro" id="IPR037165">
    <property type="entry name" value="AldOxase/xan_DH_Mopterin-bd_sf"/>
</dbReference>
<dbReference type="Proteomes" id="UP001230005">
    <property type="component" value="Unassembled WGS sequence"/>
</dbReference>